<feature type="transmembrane region" description="Helical" evidence="1">
    <location>
        <begin position="23"/>
        <end position="51"/>
    </location>
</feature>
<evidence type="ECO:0000313" key="3">
    <source>
        <dbReference type="Proteomes" id="UP000177171"/>
    </source>
</evidence>
<proteinExistence type="predicted"/>
<keyword evidence="1" id="KW-0472">Membrane</keyword>
<evidence type="ECO:0000256" key="1">
    <source>
        <dbReference type="SAM" id="Phobius"/>
    </source>
</evidence>
<keyword evidence="1" id="KW-0812">Transmembrane</keyword>
<gene>
    <name evidence="2" type="ORF">A3G49_03335</name>
</gene>
<accession>A0A1G2LV20</accession>
<reference evidence="2 3" key="1">
    <citation type="journal article" date="2016" name="Nat. Commun.">
        <title>Thousands of microbial genomes shed light on interconnected biogeochemical processes in an aquifer system.</title>
        <authorList>
            <person name="Anantharaman K."/>
            <person name="Brown C.T."/>
            <person name="Hug L.A."/>
            <person name="Sharon I."/>
            <person name="Castelle C.J."/>
            <person name="Probst A.J."/>
            <person name="Thomas B.C."/>
            <person name="Singh A."/>
            <person name="Wilkins M.J."/>
            <person name="Karaoz U."/>
            <person name="Brodie E.L."/>
            <person name="Williams K.H."/>
            <person name="Hubbard S.S."/>
            <person name="Banfield J.F."/>
        </authorList>
    </citation>
    <scope>NUCLEOTIDE SEQUENCE [LARGE SCALE GENOMIC DNA]</scope>
</reference>
<organism evidence="2 3">
    <name type="scientific">Candidatus Sungbacteria bacterium RIFCSPLOWO2_12_FULL_41_11</name>
    <dbReference type="NCBI Taxonomy" id="1802286"/>
    <lineage>
        <taxon>Bacteria</taxon>
        <taxon>Candidatus Sungiibacteriota</taxon>
    </lineage>
</organism>
<sequence length="179" mass="20294">MFTLNLLSEKQKTEVRFEIYNRFLIQIGITLVVIMTIFSVLLIPTFIFLLFQKSDLKHDLEIEQKSQENVKVSEAENAVEVNNGIIQSLKLAEAKISRISPVVSSVFGASVNLATISELKYTLTPKEVMIRGQADDIKKFLAFKDALDELPYFTEKIISPPDNLVKLKNVSFTLRGKLK</sequence>
<keyword evidence="1" id="KW-1133">Transmembrane helix</keyword>
<dbReference type="Proteomes" id="UP000177171">
    <property type="component" value="Unassembled WGS sequence"/>
</dbReference>
<dbReference type="EMBL" id="MHQY01000003">
    <property type="protein sequence ID" value="OHA14739.1"/>
    <property type="molecule type" value="Genomic_DNA"/>
</dbReference>
<comment type="caution">
    <text evidence="2">The sequence shown here is derived from an EMBL/GenBank/DDBJ whole genome shotgun (WGS) entry which is preliminary data.</text>
</comment>
<evidence type="ECO:0000313" key="2">
    <source>
        <dbReference type="EMBL" id="OHA14739.1"/>
    </source>
</evidence>
<protein>
    <submittedName>
        <fullName evidence="2">Uncharacterized protein</fullName>
    </submittedName>
</protein>
<dbReference type="AlphaFoldDB" id="A0A1G2LV20"/>
<name>A0A1G2LV20_9BACT</name>